<dbReference type="PANTHER" id="PTHR46769:SF2">
    <property type="entry name" value="FIBROCYSTIN-L ISOFORM 2 PRECURSOR-RELATED"/>
    <property type="match status" value="1"/>
</dbReference>
<proteinExistence type="predicted"/>
<feature type="region of interest" description="Disordered" evidence="2">
    <location>
        <begin position="1335"/>
        <end position="1449"/>
    </location>
</feature>
<feature type="compositionally biased region" description="Low complexity" evidence="2">
    <location>
        <begin position="1533"/>
        <end position="1613"/>
    </location>
</feature>
<comment type="caution">
    <text evidence="4">The sequence shown here is derived from an EMBL/GenBank/DDBJ whole genome shotgun (WGS) entry which is preliminary data.</text>
</comment>
<dbReference type="PROSITE" id="PS51820">
    <property type="entry name" value="PA14"/>
    <property type="match status" value="2"/>
</dbReference>
<dbReference type="InterPro" id="IPR014756">
    <property type="entry name" value="Ig_E-set"/>
</dbReference>
<protein>
    <recommendedName>
        <fullName evidence="3">PA14 domain-containing protein</fullName>
    </recommendedName>
</protein>
<dbReference type="SMART" id="SM00758">
    <property type="entry name" value="PA14"/>
    <property type="match status" value="1"/>
</dbReference>
<dbReference type="SUPFAM" id="SSF81296">
    <property type="entry name" value="E set domains"/>
    <property type="match status" value="4"/>
</dbReference>
<dbReference type="InterPro" id="IPR052387">
    <property type="entry name" value="Fibrocystin"/>
</dbReference>
<evidence type="ECO:0000256" key="1">
    <source>
        <dbReference type="ARBA" id="ARBA00022729"/>
    </source>
</evidence>
<feature type="non-terminal residue" evidence="4">
    <location>
        <position position="1"/>
    </location>
</feature>
<dbReference type="Gene3D" id="2.60.40.10">
    <property type="entry name" value="Immunoglobulins"/>
    <property type="match status" value="6"/>
</dbReference>
<keyword evidence="1" id="KW-0732">Signal</keyword>
<dbReference type="Pfam" id="PF07691">
    <property type="entry name" value="PA14"/>
    <property type="match status" value="1"/>
</dbReference>
<dbReference type="InterPro" id="IPR037524">
    <property type="entry name" value="PA14/GLEYA"/>
</dbReference>
<feature type="region of interest" description="Disordered" evidence="2">
    <location>
        <begin position="1646"/>
        <end position="1772"/>
    </location>
</feature>
<accession>A0ABN9U181</accession>
<reference evidence="4" key="1">
    <citation type="submission" date="2023-10" db="EMBL/GenBank/DDBJ databases">
        <authorList>
            <person name="Chen Y."/>
            <person name="Shah S."/>
            <person name="Dougan E. K."/>
            <person name="Thang M."/>
            <person name="Chan C."/>
        </authorList>
    </citation>
    <scope>NUCLEOTIDE SEQUENCE [LARGE SCALE GENOMIC DNA]</scope>
</reference>
<evidence type="ECO:0000259" key="3">
    <source>
        <dbReference type="PROSITE" id="PS51820"/>
    </source>
</evidence>
<feature type="compositionally biased region" description="Low complexity" evidence="2">
    <location>
        <begin position="1422"/>
        <end position="1437"/>
    </location>
</feature>
<dbReference type="SMART" id="SM00429">
    <property type="entry name" value="IPT"/>
    <property type="match status" value="5"/>
</dbReference>
<feature type="domain" description="PA14" evidence="3">
    <location>
        <begin position="2005"/>
        <end position="2152"/>
    </location>
</feature>
<sequence>GPRLRPRRWHHPRRGRFSPMPDRRARVLGWGALLLSLGLVLRAGGLSLSEVFPSQGSVYGGTYLVISGSGFLYPVDANPWDAQDVYIGTIPCDIIQHYSSGTRIVCTTGAYTAYEDSAWLTVTVRQFSGLGDAGIVQMSSAFRYRTSYTPFIHYADSWAGTGGDVLRFGGYLPHMDTTGYVRISIGDTLCVTDNEVWPLQESTRRRNFKYVSCQLPQDEMAPPGIYNVSLRLNMLDHEEGECPQGACFPLTSDDNDGSTGSYGLGGIVPGAISTWVASWGFQFYGTVDLATGRSYHFTVYPQVNSIEPSVGGLHGGNTLTIHGTSFSETPADNLVSVGGIPCEVTAATASRLRCVLGDRSLWPAALRGPTPRGLVWTSFNRGGSWVPNGLTERIPPGDRTRLGGGVLKGGRIDWWGRTSFLGGAGGSNYQFEAEGFFVPPLTANYTFYVAGDDTVVLELGRNSSFDSLQRVASCPDSVTKSWYAEVNPHAWFYHGDIRTNASTTVLEVTGPDKQVSEPISLAAGERYAFRLLQTEWYGSDWYRLGMKVSGLSSALKADGTALGQEVAEEAARAQPAMELQRVKYGGTGILYETHYIQLDNASAGGIYRVAVSNSFGATEYVTFSADDSAGEVQTALRSVYLTGTETFLLSSCWPLSVSATEWYPDAFTVNRTYEVIAPCSLPQGAARHMSLSVPPSLAGLVGASAGLLVAGTPPPSGTIRVGCNGEWSDPIDPLVDPWYVVQAISQVGRDGNAVEVEAWPSMRGWTTGEAWEIFVRFRKPLGDVPLLELDLSSFVGVPDPEGPAVFSVTVVTVENGDADAVMMERVPADLFRMPHPADSEAMVVVVETLGVASATATEEAPAFSYLEGLTPVLLGVHPPTVQGGSTLTAAVANTNATDGNVTLYIGSSLACAGLTDVTEAWNGTAWWNSSDGANGAAREWRLLSCTVPNGTAGVHRVRLFSEEQGLADPSLAPNVTYLPAVEDISPLTGSMAGGTLFTVSGDGLAKMPCAEITIGGLACSEAAVSPFGTAPLGGDSVVCLTPDALNGASLEDVLEEVEAEIVLLMPTPQVIGTFVYSVNNTPVISAVSPEQHSAALTVEVVLSGQRLGGDSAPPVVAFGGRPCVVEQHTARRVECWLQRSVPAPPANSTMQPTVWVEGLGRAAVNSSAAFTTLFEVASLSPSYASIAGGAIVTLTGSGFHPSDPWKHEVFLDLPDGTEHPCVVLSGSDSELRCKLETAAAPDGYSFSVHRSGTILGRRLAAAEAGAGGAHGRKIDCARERSPKTKGHCLAKSVMSMGRVRSMGAEHPMAKGLAKLAAVPPAHAFSGPWAGRSATAADLDGHGRPGTGRRLSAATGTASATMSSITPTSSTTLTSTSLTSSATDPSTTDTQTSTTTLTSSTQTSTTPTGPSVASATPDDSSSETRTSTVTLTSNTENVFPSSVPPSTDDISSTFSTTTLVSITQTSTTLTLDSMTSDTQTSTTTPTSSTQTSTTPTGPSVTSAPTDDSSSETRTSTVTLTSNTENVFPSSVPPSTDDISSTFSTTTLVSTTQTSTTLTLDSMTSDTQTSTTTPTSSTQTSTTPTGPSVTSAPTDDSSSETRTSTVTLTSNTENVFPSSVPPSTDDISSTFSTTTLVSTTQTSTTLTLDSMTSDTQTSTTTLTSSTQTSTTPTGPSVTSAPTDDSSSETSTSTVTLTSTTQSSTSDSSTVTATATMDTQTSTTTLTSSTQTSTTPTGPSVTSAPTDDSSSETSTSTVTLTSTTQSSTSDSSTVTATATTAATTTVFADTVAAIRLTLNGVTARCVAAEGCGVVYSQIATPKLLDVWPLNGTVGTKVEVTLEGQQDGNRMKVFFGDVQCNVSSWRIESGDYELVQADVFGLGGLNLTQTVLEVPLCEFPAGDVPVLVAADPQGYALNGSPHLGADLWFSRPLELYGLSPENGSSHGGLELTISGAGFSSVPGENFVTVGDRVCQVSAASFGELRCWAPRAPGGAEGAQELRVVVGSAGTGAGLSADFYHFGALVSIDDFGSYSPDSNGTTPTLSFESDVGTALGLGFTTGFGVDWRGYLTIATPGTYVFSLVSDDGSGLWIDDALIVDNSGWHGAAEVMGTAAYLEEGDHYIEIKYTQGYGSSNIVFSYAGPDTGEVTVVVPETALKPLQRDAGPQLQFEYVNAVSPQVLAIAVVSAAAEAEVELLVNGSGFGSTPGAVVLGVHRDPTA</sequence>
<feature type="compositionally biased region" description="Polar residues" evidence="2">
    <location>
        <begin position="1408"/>
        <end position="1418"/>
    </location>
</feature>
<feature type="compositionally biased region" description="Low complexity" evidence="2">
    <location>
        <begin position="1351"/>
        <end position="1407"/>
    </location>
</feature>
<dbReference type="PANTHER" id="PTHR46769">
    <property type="entry name" value="POLYCYSTIC KIDNEY AND HEPATIC DISEASE 1 (AUTOSOMAL RECESSIVE)-LIKE 1"/>
    <property type="match status" value="1"/>
</dbReference>
<dbReference type="InterPro" id="IPR011658">
    <property type="entry name" value="PA14_dom"/>
</dbReference>
<gene>
    <name evidence="4" type="ORF">PCOR1329_LOCUS43860</name>
</gene>
<keyword evidence="5" id="KW-1185">Reference proteome</keyword>
<feature type="domain" description="PA14" evidence="3">
    <location>
        <begin position="369"/>
        <end position="560"/>
    </location>
</feature>
<dbReference type="InterPro" id="IPR002909">
    <property type="entry name" value="IPT_dom"/>
</dbReference>
<dbReference type="SUPFAM" id="SSF56988">
    <property type="entry name" value="Anthrax protective antigen"/>
    <property type="match status" value="2"/>
</dbReference>
<dbReference type="Proteomes" id="UP001189429">
    <property type="component" value="Unassembled WGS sequence"/>
</dbReference>
<dbReference type="CDD" id="cd00603">
    <property type="entry name" value="IPT_PCSR"/>
    <property type="match status" value="6"/>
</dbReference>
<dbReference type="Pfam" id="PF01833">
    <property type="entry name" value="TIG"/>
    <property type="match status" value="6"/>
</dbReference>
<dbReference type="EMBL" id="CAUYUJ010015273">
    <property type="protein sequence ID" value="CAK0851814.1"/>
    <property type="molecule type" value="Genomic_DNA"/>
</dbReference>
<feature type="non-terminal residue" evidence="4">
    <location>
        <position position="2216"/>
    </location>
</feature>
<evidence type="ECO:0000313" key="4">
    <source>
        <dbReference type="EMBL" id="CAK0851814.1"/>
    </source>
</evidence>
<feature type="compositionally biased region" description="Low complexity" evidence="2">
    <location>
        <begin position="1471"/>
        <end position="1525"/>
    </location>
</feature>
<evidence type="ECO:0000256" key="2">
    <source>
        <dbReference type="SAM" id="MobiDB-lite"/>
    </source>
</evidence>
<dbReference type="Gene3D" id="2.60.120.1560">
    <property type="match status" value="1"/>
</dbReference>
<feature type="region of interest" description="Disordered" evidence="2">
    <location>
        <begin position="1471"/>
        <end position="1625"/>
    </location>
</feature>
<evidence type="ECO:0000313" key="5">
    <source>
        <dbReference type="Proteomes" id="UP001189429"/>
    </source>
</evidence>
<dbReference type="Gene3D" id="3.90.182.10">
    <property type="entry name" value="Toxin - Anthrax Protective Antigen,domain 1"/>
    <property type="match status" value="1"/>
</dbReference>
<dbReference type="InterPro" id="IPR013783">
    <property type="entry name" value="Ig-like_fold"/>
</dbReference>
<organism evidence="4 5">
    <name type="scientific">Prorocentrum cordatum</name>
    <dbReference type="NCBI Taxonomy" id="2364126"/>
    <lineage>
        <taxon>Eukaryota</taxon>
        <taxon>Sar</taxon>
        <taxon>Alveolata</taxon>
        <taxon>Dinophyceae</taxon>
        <taxon>Prorocentrales</taxon>
        <taxon>Prorocentraceae</taxon>
        <taxon>Prorocentrum</taxon>
    </lineage>
</organism>
<name>A0ABN9U181_9DINO</name>